<feature type="signal peptide" evidence="4">
    <location>
        <begin position="1"/>
        <end position="29"/>
    </location>
</feature>
<dbReference type="PANTHER" id="PTHR30290">
    <property type="entry name" value="PERIPLASMIC BINDING COMPONENT OF ABC TRANSPORTER"/>
    <property type="match status" value="1"/>
</dbReference>
<comment type="similarity">
    <text evidence="2">Belongs to the bacterial solute-binding protein 5 family.</text>
</comment>
<organism evidence="6 7">
    <name type="scientific">Acetobacter thailandicus</name>
    <dbReference type="NCBI Taxonomy" id="1502842"/>
    <lineage>
        <taxon>Bacteria</taxon>
        <taxon>Pseudomonadati</taxon>
        <taxon>Pseudomonadota</taxon>
        <taxon>Alphaproteobacteria</taxon>
        <taxon>Acetobacterales</taxon>
        <taxon>Acetobacteraceae</taxon>
        <taxon>Acetobacter</taxon>
    </lineage>
</organism>
<dbReference type="Gene3D" id="3.10.105.10">
    <property type="entry name" value="Dipeptide-binding Protein, Domain 3"/>
    <property type="match status" value="1"/>
</dbReference>
<proteinExistence type="inferred from homology"/>
<sequence>MFYKKSFYKKRSFQAGVVLSLAAVLPVSAALASAQNNSIAVGVNVSPPTLDPTANPAEGIRIVTYANIFEGLTGVDEHGTVQPLLAKSWSVSPDGLLYHFTLQPGVRFHDGSALTCATVKYTFERAKAPESLNPQKHIFENIKTISCPSDDVVDISLDAPHGSFLSELSWGDAVIVSPASAAGNGQHPVGTGPFVFKSWKRGDSVTLTRNDDYRGEKAHLSQVVFRFYSDPMAAANALLDGQLDAYPSFPAPEMLIRFAHNPDFVMRSGLAPFKGILALNNRQKLLAQPLVRQALAYAIDRRGIAEVSDVPGARVIGSHMSPENPDFTDLSGVYPYNPEKAKELLKQAGVEPGTRLRLALPPIDYARNTGEVIAAYLEQVGLNVTIQQLEWPAWLAQVFGHHDFDMTIIAHTEPDDLNIYARKNYYFGYNNAEFQALYAAYEKAADPAERHALSVKMQEKLAHDVPNIYLFFTPRTNITRAQIKGMWNNQPLPACPLSAASWGP</sequence>
<dbReference type="CDD" id="cd08494">
    <property type="entry name" value="PBP2_NikA_DppA_OppA_like_6"/>
    <property type="match status" value="1"/>
</dbReference>
<protein>
    <submittedName>
        <fullName evidence="6">ABC transporter substrate-binding protein</fullName>
    </submittedName>
</protein>
<dbReference type="PANTHER" id="PTHR30290:SF38">
    <property type="entry name" value="D,D-DIPEPTIDE-BINDING PERIPLASMIC PROTEIN DDPA-RELATED"/>
    <property type="match status" value="1"/>
</dbReference>
<keyword evidence="3 4" id="KW-0732">Signal</keyword>
<evidence type="ECO:0000259" key="5">
    <source>
        <dbReference type="Pfam" id="PF00496"/>
    </source>
</evidence>
<dbReference type="InterPro" id="IPR000914">
    <property type="entry name" value="SBP_5_dom"/>
</dbReference>
<feature type="chain" id="PRO_5045525554" evidence="4">
    <location>
        <begin position="30"/>
        <end position="504"/>
    </location>
</feature>
<dbReference type="Proteomes" id="UP001301152">
    <property type="component" value="Unassembled WGS sequence"/>
</dbReference>
<evidence type="ECO:0000313" key="6">
    <source>
        <dbReference type="EMBL" id="MCX2562936.1"/>
    </source>
</evidence>
<comment type="caution">
    <text evidence="6">The sequence shown here is derived from an EMBL/GenBank/DDBJ whole genome shotgun (WGS) entry which is preliminary data.</text>
</comment>
<name>A0ABT3QCD1_9PROT</name>
<dbReference type="Pfam" id="PF00496">
    <property type="entry name" value="SBP_bac_5"/>
    <property type="match status" value="1"/>
</dbReference>
<evidence type="ECO:0000256" key="2">
    <source>
        <dbReference type="ARBA" id="ARBA00005695"/>
    </source>
</evidence>
<dbReference type="Gene3D" id="3.40.190.10">
    <property type="entry name" value="Periplasmic binding protein-like II"/>
    <property type="match status" value="1"/>
</dbReference>
<dbReference type="PIRSF" id="PIRSF002741">
    <property type="entry name" value="MppA"/>
    <property type="match status" value="1"/>
</dbReference>
<dbReference type="SUPFAM" id="SSF53850">
    <property type="entry name" value="Periplasmic binding protein-like II"/>
    <property type="match status" value="1"/>
</dbReference>
<evidence type="ECO:0000313" key="7">
    <source>
        <dbReference type="Proteomes" id="UP001301152"/>
    </source>
</evidence>
<reference evidence="6 7" key="1">
    <citation type="submission" date="2022-11" db="EMBL/GenBank/DDBJ databases">
        <title>Genome sequencing of Acetobacter type strain.</title>
        <authorList>
            <person name="Heo J."/>
            <person name="Lee D."/>
            <person name="Han B.-H."/>
            <person name="Hong S.-B."/>
            <person name="Kwon S.-W."/>
        </authorList>
    </citation>
    <scope>NUCLEOTIDE SEQUENCE [LARGE SCALE GENOMIC DNA]</scope>
    <source>
        <strain evidence="6 7">KACC 21253</strain>
    </source>
</reference>
<comment type="subcellular location">
    <subcellularLocation>
        <location evidence="1">Periplasm</location>
    </subcellularLocation>
</comment>
<dbReference type="InterPro" id="IPR039424">
    <property type="entry name" value="SBP_5"/>
</dbReference>
<evidence type="ECO:0000256" key="4">
    <source>
        <dbReference type="SAM" id="SignalP"/>
    </source>
</evidence>
<dbReference type="InterPro" id="IPR030678">
    <property type="entry name" value="Peptide/Ni-bd"/>
</dbReference>
<evidence type="ECO:0000256" key="3">
    <source>
        <dbReference type="ARBA" id="ARBA00022729"/>
    </source>
</evidence>
<dbReference type="RefSeq" id="WP_173559968.1">
    <property type="nucleotide sequence ID" value="NZ_JAPIUZ010000001.1"/>
</dbReference>
<gene>
    <name evidence="6" type="ORF">OQ497_02980</name>
</gene>
<keyword evidence="7" id="KW-1185">Reference proteome</keyword>
<feature type="domain" description="Solute-binding protein family 5" evidence="5">
    <location>
        <begin position="80"/>
        <end position="412"/>
    </location>
</feature>
<evidence type="ECO:0000256" key="1">
    <source>
        <dbReference type="ARBA" id="ARBA00004418"/>
    </source>
</evidence>
<dbReference type="EMBL" id="JAPIUZ010000001">
    <property type="protein sequence ID" value="MCX2562936.1"/>
    <property type="molecule type" value="Genomic_DNA"/>
</dbReference>
<accession>A0ABT3QCD1</accession>